<dbReference type="eggNOG" id="COG0483">
    <property type="taxonomic scope" value="Bacteria"/>
</dbReference>
<comment type="similarity">
    <text evidence="3 8">Belongs to the inositol monophosphatase superfamily.</text>
</comment>
<dbReference type="PRINTS" id="PR01959">
    <property type="entry name" value="SBIMPHPHTASE"/>
</dbReference>
<dbReference type="InterPro" id="IPR020550">
    <property type="entry name" value="Inositol_monophosphatase_CS"/>
</dbReference>
<name>U6RKK1_9BACT</name>
<feature type="binding site" evidence="7">
    <location>
        <position position="77"/>
    </location>
    <ligand>
        <name>Mg(2+)</name>
        <dbReference type="ChEBI" id="CHEBI:18420"/>
        <label>1</label>
        <note>catalytic</note>
    </ligand>
</feature>
<keyword evidence="4 7" id="KW-0479">Metal-binding</keyword>
<evidence type="ECO:0000256" key="3">
    <source>
        <dbReference type="ARBA" id="ARBA00009759"/>
    </source>
</evidence>
<dbReference type="AlphaFoldDB" id="U6RKK1"/>
<proteinExistence type="inferred from homology"/>
<gene>
    <name evidence="9" type="ORF">HMPREF1534_01355</name>
</gene>
<dbReference type="GO" id="GO:0008934">
    <property type="term" value="F:inositol monophosphate 1-phosphatase activity"/>
    <property type="evidence" value="ECO:0007669"/>
    <property type="project" value="InterPro"/>
</dbReference>
<dbReference type="FunFam" id="3.30.540.10:FF:000003">
    <property type="entry name" value="Inositol-1-monophosphatase"/>
    <property type="match status" value="1"/>
</dbReference>
<dbReference type="InterPro" id="IPR022337">
    <property type="entry name" value="Inositol_monophosphatase_SuhB"/>
</dbReference>
<comment type="catalytic activity">
    <reaction evidence="1 8">
        <text>a myo-inositol phosphate + H2O = myo-inositol + phosphate</text>
        <dbReference type="Rhea" id="RHEA:24056"/>
        <dbReference type="ChEBI" id="CHEBI:15377"/>
        <dbReference type="ChEBI" id="CHEBI:17268"/>
        <dbReference type="ChEBI" id="CHEBI:43474"/>
        <dbReference type="ChEBI" id="CHEBI:84139"/>
        <dbReference type="EC" id="3.1.3.25"/>
    </reaction>
</comment>
<dbReference type="GO" id="GO:0046854">
    <property type="term" value="P:phosphatidylinositol phosphate biosynthetic process"/>
    <property type="evidence" value="ECO:0007669"/>
    <property type="project" value="InterPro"/>
</dbReference>
<sequence>MPLKNKDMLDLEQITKKVREIALQGGAFLRNERSSFDRGRVEKKNAHDYVSYVDKESEHRIVAQLRELVPEAGFIAEEGSGSLTDEEYCWLVDPLDGTTNFIHNNAPYCISIALRNREELLVGVVYEVCRNELYWTYKGSPSYLNGREIHVSDVADMDEAFVALGFPYNFQSYKPLAEHIVHKLYGNVGGLRLQGAAAAELCYVAAGRFEARIEGFLGPWDIAAGSIILMNAGGKVTDYSGGENFYNGHEVLATNGKLHNEFLKIVGKR</sequence>
<evidence type="ECO:0000256" key="7">
    <source>
        <dbReference type="PIRSR" id="PIRSR600760-2"/>
    </source>
</evidence>
<dbReference type="Proteomes" id="UP000017831">
    <property type="component" value="Unassembled WGS sequence"/>
</dbReference>
<evidence type="ECO:0000256" key="6">
    <source>
        <dbReference type="ARBA" id="ARBA00022842"/>
    </source>
</evidence>
<dbReference type="HOGENOM" id="CLU_044118_0_4_10"/>
<dbReference type="CDD" id="cd01639">
    <property type="entry name" value="IMPase"/>
    <property type="match status" value="1"/>
</dbReference>
<dbReference type="PANTHER" id="PTHR20854">
    <property type="entry name" value="INOSITOL MONOPHOSPHATASE"/>
    <property type="match status" value="1"/>
</dbReference>
<feature type="binding site" evidence="7">
    <location>
        <position position="96"/>
    </location>
    <ligand>
        <name>Mg(2+)</name>
        <dbReference type="ChEBI" id="CHEBI:18420"/>
        <label>1</label>
        <note>catalytic</note>
    </ligand>
</feature>
<dbReference type="InterPro" id="IPR033942">
    <property type="entry name" value="IMPase"/>
</dbReference>
<evidence type="ECO:0000256" key="5">
    <source>
        <dbReference type="ARBA" id="ARBA00022801"/>
    </source>
</evidence>
<feature type="binding site" evidence="7">
    <location>
        <position position="93"/>
    </location>
    <ligand>
        <name>Mg(2+)</name>
        <dbReference type="ChEBI" id="CHEBI:18420"/>
        <label>2</label>
    </ligand>
</feature>
<dbReference type="InterPro" id="IPR020583">
    <property type="entry name" value="Inositol_monoP_metal-BS"/>
</dbReference>
<dbReference type="GO" id="GO:0006020">
    <property type="term" value="P:inositol metabolic process"/>
    <property type="evidence" value="ECO:0007669"/>
    <property type="project" value="TreeGrafter"/>
</dbReference>
<dbReference type="PROSITE" id="PS00629">
    <property type="entry name" value="IMP_1"/>
    <property type="match status" value="1"/>
</dbReference>
<dbReference type="EC" id="3.1.3.25" evidence="8"/>
<accession>U6RKK1</accession>
<evidence type="ECO:0000313" key="10">
    <source>
        <dbReference type="Proteomes" id="UP000017831"/>
    </source>
</evidence>
<dbReference type="GO" id="GO:0007165">
    <property type="term" value="P:signal transduction"/>
    <property type="evidence" value="ECO:0007669"/>
    <property type="project" value="TreeGrafter"/>
</dbReference>
<protein>
    <recommendedName>
        <fullName evidence="8">Inositol-1-monophosphatase</fullName>
        <ecNumber evidence="8">3.1.3.25</ecNumber>
    </recommendedName>
</protein>
<dbReference type="PANTHER" id="PTHR20854:SF4">
    <property type="entry name" value="INOSITOL-1-MONOPHOSPHATASE-RELATED"/>
    <property type="match status" value="1"/>
</dbReference>
<feature type="binding site" evidence="7">
    <location>
        <position position="95"/>
    </location>
    <ligand>
        <name>Mg(2+)</name>
        <dbReference type="ChEBI" id="CHEBI:18420"/>
        <label>1</label>
        <note>catalytic</note>
    </ligand>
</feature>
<comment type="caution">
    <text evidence="9">The sequence shown here is derived from an EMBL/GenBank/DDBJ whole genome shotgun (WGS) entry which is preliminary data.</text>
</comment>
<evidence type="ECO:0000256" key="2">
    <source>
        <dbReference type="ARBA" id="ARBA00001946"/>
    </source>
</evidence>
<organism evidence="9 10">
    <name type="scientific">Phocaeicola massiliensis B84634 = Timone 84634 = DSM 17679 = JCM 13223</name>
    <dbReference type="NCBI Taxonomy" id="1121098"/>
    <lineage>
        <taxon>Bacteria</taxon>
        <taxon>Pseudomonadati</taxon>
        <taxon>Bacteroidota</taxon>
        <taxon>Bacteroidia</taxon>
        <taxon>Bacteroidales</taxon>
        <taxon>Bacteroidaceae</taxon>
        <taxon>Phocaeicola</taxon>
    </lineage>
</organism>
<feature type="binding site" evidence="7">
    <location>
        <position position="221"/>
    </location>
    <ligand>
        <name>Mg(2+)</name>
        <dbReference type="ChEBI" id="CHEBI:18420"/>
        <label>1</label>
        <note>catalytic</note>
    </ligand>
</feature>
<dbReference type="STRING" id="1121098.HMPREF1534_01355"/>
<keyword evidence="6 7" id="KW-0460">Magnesium</keyword>
<dbReference type="InterPro" id="IPR000760">
    <property type="entry name" value="Inositol_monophosphatase-like"/>
</dbReference>
<dbReference type="Gene3D" id="3.30.540.10">
    <property type="entry name" value="Fructose-1,6-Bisphosphatase, subunit A, domain 1"/>
    <property type="match status" value="1"/>
</dbReference>
<dbReference type="Pfam" id="PF00459">
    <property type="entry name" value="Inositol_P"/>
    <property type="match status" value="1"/>
</dbReference>
<keyword evidence="5 8" id="KW-0378">Hydrolase</keyword>
<keyword evidence="10" id="KW-1185">Reference proteome</keyword>
<evidence type="ECO:0000256" key="8">
    <source>
        <dbReference type="RuleBase" id="RU364068"/>
    </source>
</evidence>
<evidence type="ECO:0000256" key="4">
    <source>
        <dbReference type="ARBA" id="ARBA00022723"/>
    </source>
</evidence>
<dbReference type="PRINTS" id="PR00377">
    <property type="entry name" value="IMPHPHTASES"/>
</dbReference>
<comment type="cofactor">
    <cofactor evidence="2 7 8">
        <name>Mg(2+)</name>
        <dbReference type="ChEBI" id="CHEBI:18420"/>
    </cofactor>
</comment>
<reference evidence="9 10" key="1">
    <citation type="submission" date="2013-04" db="EMBL/GenBank/DDBJ databases">
        <title>The Genome Sequence of Bacteroides massiliensis DSM 17679.</title>
        <authorList>
            <consortium name="The Broad Institute Genomics Platform"/>
            <person name="Earl A."/>
            <person name="Ward D."/>
            <person name="Feldgarden M."/>
            <person name="Gevers D."/>
            <person name="Martens E."/>
            <person name="Fenner L."/>
            <person name="Roux V."/>
            <person name="Mallet M.N."/>
            <person name="Raoult D."/>
            <person name="Walker B."/>
            <person name="Young S."/>
            <person name="Zeng Q."/>
            <person name="Gargeya S."/>
            <person name="Fitzgerald M."/>
            <person name="Haas B."/>
            <person name="Abouelleil A."/>
            <person name="Allen A.W."/>
            <person name="Alvarado L."/>
            <person name="Arachchi H.M."/>
            <person name="Berlin A.M."/>
            <person name="Chapman S.B."/>
            <person name="Gainer-Dewar J."/>
            <person name="Goldberg J."/>
            <person name="Griggs A."/>
            <person name="Gujja S."/>
            <person name="Hansen M."/>
            <person name="Howarth C."/>
            <person name="Imamovic A."/>
            <person name="Ireland A."/>
            <person name="Larimer J."/>
            <person name="McCowan C."/>
            <person name="Murphy C."/>
            <person name="Pearson M."/>
            <person name="Poon T.W."/>
            <person name="Priest M."/>
            <person name="Roberts A."/>
            <person name="Saif S."/>
            <person name="Shea T."/>
            <person name="Sisk P."/>
            <person name="Sykes S."/>
            <person name="Wortman J."/>
            <person name="Nusbaum C."/>
            <person name="Birren B."/>
        </authorList>
    </citation>
    <scope>NUCLEOTIDE SEQUENCE [LARGE SCALE GENOMIC DNA]</scope>
    <source>
        <strain evidence="10">B84634 / Timone 84634 / DSM 17679 / JCM 13223</strain>
    </source>
</reference>
<dbReference type="SUPFAM" id="SSF56655">
    <property type="entry name" value="Carbohydrate phosphatase"/>
    <property type="match status" value="1"/>
</dbReference>
<dbReference type="GO" id="GO:0046872">
    <property type="term" value="F:metal ion binding"/>
    <property type="evidence" value="ECO:0007669"/>
    <property type="project" value="UniProtKB-KW"/>
</dbReference>
<dbReference type="Gene3D" id="3.40.190.80">
    <property type="match status" value="1"/>
</dbReference>
<dbReference type="PATRIC" id="fig|1121098.3.peg.1375"/>
<dbReference type="PROSITE" id="PS00630">
    <property type="entry name" value="IMP_2"/>
    <property type="match status" value="1"/>
</dbReference>
<evidence type="ECO:0000313" key="9">
    <source>
        <dbReference type="EMBL" id="EOA55723.1"/>
    </source>
</evidence>
<evidence type="ECO:0000256" key="1">
    <source>
        <dbReference type="ARBA" id="ARBA00001033"/>
    </source>
</evidence>
<dbReference type="EMBL" id="AQHY01000017">
    <property type="protein sequence ID" value="EOA55723.1"/>
    <property type="molecule type" value="Genomic_DNA"/>
</dbReference>